<proteinExistence type="predicted"/>
<protein>
    <submittedName>
        <fullName evidence="1">Uncharacterized protein</fullName>
    </submittedName>
</protein>
<dbReference type="Proteomes" id="UP000026915">
    <property type="component" value="Chromosome 7"/>
</dbReference>
<dbReference type="InParanoid" id="A0A061F7C7"/>
<evidence type="ECO:0000313" key="2">
    <source>
        <dbReference type="Proteomes" id="UP000026915"/>
    </source>
</evidence>
<dbReference type="Gramene" id="EOY12956">
    <property type="protein sequence ID" value="EOY12956"/>
    <property type="gene ID" value="TCM_031461"/>
</dbReference>
<name>A0A061F7C7_THECC</name>
<accession>A0A061F7C7</accession>
<evidence type="ECO:0000313" key="1">
    <source>
        <dbReference type="EMBL" id="EOY12956.1"/>
    </source>
</evidence>
<keyword evidence="2" id="KW-1185">Reference proteome</keyword>
<reference evidence="1 2" key="1">
    <citation type="journal article" date="2013" name="Genome Biol.">
        <title>The genome sequence of the most widely cultivated cacao type and its use to identify candidate genes regulating pod color.</title>
        <authorList>
            <person name="Motamayor J.C."/>
            <person name="Mockaitis K."/>
            <person name="Schmutz J."/>
            <person name="Haiminen N."/>
            <person name="Iii D.L."/>
            <person name="Cornejo O."/>
            <person name="Findley S.D."/>
            <person name="Zheng P."/>
            <person name="Utro F."/>
            <person name="Royaert S."/>
            <person name="Saski C."/>
            <person name="Jenkins J."/>
            <person name="Podicheti R."/>
            <person name="Zhao M."/>
            <person name="Scheffler B.E."/>
            <person name="Stack J.C."/>
            <person name="Feltus F.A."/>
            <person name="Mustiga G.M."/>
            <person name="Amores F."/>
            <person name="Phillips W."/>
            <person name="Marelli J.P."/>
            <person name="May G.D."/>
            <person name="Shapiro H."/>
            <person name="Ma J."/>
            <person name="Bustamante C.D."/>
            <person name="Schnell R.J."/>
            <person name="Main D."/>
            <person name="Gilbert D."/>
            <person name="Parida L."/>
            <person name="Kuhn D.N."/>
        </authorList>
    </citation>
    <scope>NUCLEOTIDE SEQUENCE [LARGE SCALE GENOMIC DNA]</scope>
    <source>
        <strain evidence="2">cv. Matina 1-6</strain>
    </source>
</reference>
<dbReference type="AlphaFoldDB" id="A0A061F7C7"/>
<gene>
    <name evidence="1" type="ORF">TCM_031461</name>
</gene>
<dbReference type="CDD" id="cd00761">
    <property type="entry name" value="Glyco_tranf_GTA_type"/>
    <property type="match status" value="1"/>
</dbReference>
<organism evidence="1 2">
    <name type="scientific">Theobroma cacao</name>
    <name type="common">Cacao</name>
    <name type="synonym">Cocoa</name>
    <dbReference type="NCBI Taxonomy" id="3641"/>
    <lineage>
        <taxon>Eukaryota</taxon>
        <taxon>Viridiplantae</taxon>
        <taxon>Streptophyta</taxon>
        <taxon>Embryophyta</taxon>
        <taxon>Tracheophyta</taxon>
        <taxon>Spermatophyta</taxon>
        <taxon>Magnoliopsida</taxon>
        <taxon>eudicotyledons</taxon>
        <taxon>Gunneridae</taxon>
        <taxon>Pentapetalae</taxon>
        <taxon>rosids</taxon>
        <taxon>malvids</taxon>
        <taxon>Malvales</taxon>
        <taxon>Malvaceae</taxon>
        <taxon>Byttnerioideae</taxon>
        <taxon>Theobroma</taxon>
    </lineage>
</organism>
<sequence length="133" mass="14667">MSQISIIKHPVSKLMELLNENGITCNDGKASTTPNNNQSKPSLINSTFSGIVSNHLCFNTSNYMPYCFNHISNIMIKQDSWIIDSGSSDHICHSLDRFAIAHPVSNHYVHLPNNGKALVTHIGPAIMDSDWGC</sequence>
<dbReference type="HOGENOM" id="CLU_1910448_0_0_1"/>
<dbReference type="EMBL" id="CM001885">
    <property type="protein sequence ID" value="EOY12956.1"/>
    <property type="molecule type" value="Genomic_DNA"/>
</dbReference>